<accession>A0A090RM08</accession>
<name>A0A090RM08_9GAMM</name>
<gene>
    <name evidence="1" type="ORF">JCM19237_93</name>
</gene>
<reference evidence="1 2" key="1">
    <citation type="journal article" date="2014" name="Genome Announc.">
        <title>Draft Genome Sequences of Two Vibrionaceae Species, Vibrio ponticus C121 and Photobacterium aphoticum C119, Isolated as Coral Reef Microbiota.</title>
        <authorList>
            <person name="Al-saari N."/>
            <person name="Meirelles P.M."/>
            <person name="Mino S."/>
            <person name="Suda W."/>
            <person name="Oshima K."/>
            <person name="Hattori M."/>
            <person name="Ohkuma M."/>
            <person name="Thompson F.L."/>
            <person name="Gomez-Gil B."/>
            <person name="Sawabe T."/>
            <person name="Sawabe T."/>
        </authorList>
    </citation>
    <scope>NUCLEOTIDE SEQUENCE [LARGE SCALE GENOMIC DNA]</scope>
    <source>
        <strain evidence="1 2">JCM 19237</strain>
    </source>
</reference>
<evidence type="ECO:0000313" key="1">
    <source>
        <dbReference type="EMBL" id="GAL08497.1"/>
    </source>
</evidence>
<keyword evidence="1" id="KW-0808">Transferase</keyword>
<evidence type="ECO:0000313" key="2">
    <source>
        <dbReference type="Proteomes" id="UP000029227"/>
    </source>
</evidence>
<dbReference type="STRING" id="754436.JCM19237_93"/>
<dbReference type="eggNOG" id="COG2226">
    <property type="taxonomic scope" value="Bacteria"/>
</dbReference>
<sequence length="43" mass="5049">MYLIVARKRTVPLKPIKPTWKIRRQLAPLGVNCRTNATEKRQC</sequence>
<comment type="caution">
    <text evidence="1">The sequence shown here is derived from an EMBL/GenBank/DDBJ whole genome shotgun (WGS) entry which is preliminary data.</text>
</comment>
<organism evidence="1 2">
    <name type="scientific">Photobacterium aphoticum</name>
    <dbReference type="NCBI Taxonomy" id="754436"/>
    <lineage>
        <taxon>Bacteria</taxon>
        <taxon>Pseudomonadati</taxon>
        <taxon>Pseudomonadota</taxon>
        <taxon>Gammaproteobacteria</taxon>
        <taxon>Vibrionales</taxon>
        <taxon>Vibrionaceae</taxon>
        <taxon>Photobacterium</taxon>
    </lineage>
</organism>
<dbReference type="EMBL" id="BBMN01000026">
    <property type="protein sequence ID" value="GAL08497.1"/>
    <property type="molecule type" value="Genomic_DNA"/>
</dbReference>
<dbReference type="AlphaFoldDB" id="A0A090RM08"/>
<protein>
    <submittedName>
        <fullName evidence="1">SAM-dependent methyltransferase</fullName>
    </submittedName>
</protein>
<dbReference type="GO" id="GO:0008168">
    <property type="term" value="F:methyltransferase activity"/>
    <property type="evidence" value="ECO:0007669"/>
    <property type="project" value="UniProtKB-KW"/>
</dbReference>
<keyword evidence="1" id="KW-0489">Methyltransferase</keyword>
<proteinExistence type="predicted"/>
<dbReference type="Proteomes" id="UP000029227">
    <property type="component" value="Unassembled WGS sequence"/>
</dbReference>
<dbReference type="GO" id="GO:0032259">
    <property type="term" value="P:methylation"/>
    <property type="evidence" value="ECO:0007669"/>
    <property type="project" value="UniProtKB-KW"/>
</dbReference>